<dbReference type="InterPro" id="IPR011047">
    <property type="entry name" value="Quinoprotein_ADH-like_sf"/>
</dbReference>
<evidence type="ECO:0000313" key="4">
    <source>
        <dbReference type="Proteomes" id="UP000007879"/>
    </source>
</evidence>
<dbReference type="AlphaFoldDB" id="A0AAN0J1S2"/>
<dbReference type="SUPFAM" id="SSF50998">
    <property type="entry name" value="Quinoprotein alcohol dehydrogenase-like"/>
    <property type="match status" value="2"/>
</dbReference>
<accession>A0AAN0J1S2</accession>
<dbReference type="Proteomes" id="UP000007879">
    <property type="component" value="Unassembled WGS sequence"/>
</dbReference>
<proteinExistence type="predicted"/>
<protein>
    <recommendedName>
        <fullName evidence="2">Pyrrolo-quinoline quinone repeat domain-containing protein</fullName>
    </recommendedName>
</protein>
<dbReference type="EnsemblMetazoa" id="XM_019995119.1">
    <property type="protein sequence ID" value="XP_019850678.1"/>
    <property type="gene ID" value="LOC109581217"/>
</dbReference>
<dbReference type="RefSeq" id="XP_019850678.1">
    <property type="nucleotide sequence ID" value="XM_019995119.1"/>
</dbReference>
<dbReference type="PANTHER" id="PTHR34512">
    <property type="entry name" value="CELL SURFACE PROTEIN"/>
    <property type="match status" value="1"/>
</dbReference>
<dbReference type="Pfam" id="PF13360">
    <property type="entry name" value="PQQ_2"/>
    <property type="match status" value="1"/>
</dbReference>
<dbReference type="PANTHER" id="PTHR34512:SF30">
    <property type="entry name" value="OUTER MEMBRANE PROTEIN ASSEMBLY FACTOR BAMB"/>
    <property type="match status" value="1"/>
</dbReference>
<dbReference type="InterPro" id="IPR018391">
    <property type="entry name" value="PQQ_b-propeller_rpt"/>
</dbReference>
<dbReference type="InterPro" id="IPR002372">
    <property type="entry name" value="PQQ_rpt_dom"/>
</dbReference>
<dbReference type="Gene3D" id="2.130.10.10">
    <property type="entry name" value="YVTN repeat-like/Quinoprotein amine dehydrogenase"/>
    <property type="match status" value="1"/>
</dbReference>
<dbReference type="SMART" id="SM00564">
    <property type="entry name" value="PQQ"/>
    <property type="match status" value="5"/>
</dbReference>
<feature type="domain" description="Pyrrolo-quinoline quinone repeat" evidence="2">
    <location>
        <begin position="143"/>
        <end position="387"/>
    </location>
</feature>
<reference evidence="3" key="2">
    <citation type="submission" date="2024-06" db="UniProtKB">
        <authorList>
            <consortium name="EnsemblMetazoa"/>
        </authorList>
    </citation>
    <scope>IDENTIFICATION</scope>
</reference>
<organism evidence="3 4">
    <name type="scientific">Amphimedon queenslandica</name>
    <name type="common">Sponge</name>
    <dbReference type="NCBI Taxonomy" id="400682"/>
    <lineage>
        <taxon>Eukaryota</taxon>
        <taxon>Metazoa</taxon>
        <taxon>Porifera</taxon>
        <taxon>Demospongiae</taxon>
        <taxon>Heteroscleromorpha</taxon>
        <taxon>Haplosclerida</taxon>
        <taxon>Niphatidae</taxon>
        <taxon>Amphimedon</taxon>
    </lineage>
</organism>
<name>A0AAN0J1S2_AMPQE</name>
<feature type="signal peptide" evidence="1">
    <location>
        <begin position="1"/>
        <end position="27"/>
    </location>
</feature>
<dbReference type="InterPro" id="IPR015943">
    <property type="entry name" value="WD40/YVTN_repeat-like_dom_sf"/>
</dbReference>
<feature type="chain" id="PRO_5042986200" description="Pyrrolo-quinoline quinone repeat domain-containing protein" evidence="1">
    <location>
        <begin position="28"/>
        <end position="427"/>
    </location>
</feature>
<sequence length="427" mass="46489">MSHTHLWIVSMFLSLLLLSLLGAVTEASWTQQYGDCSSTSYIPFKGTIDTEWRYLGPRASLDNSKPHSPSVSMTNGNIYLGLQSRLLAISSEGAVLREYDVQQRDAEYYLETSNVVFSEKHQTVVVIAAGDTSDHEGGQELTRISALDPSSGKVLWYKGDIKLIATNWLVLSEKQGLIYVIGLKGFSAIDIKTGSIAWTQQMPWSNLILMSPIFARVSDELDLMLLPVVPGVNDGVLYAVNTANGKLLWKQTLGFSYDGSFVISPTNGVIYGCTGLFSDVSHGKDIIILNAKDGKILYSGAGHCSGNDTQVMTPSVDNEGNGYYSCGNQIFSVKSGGELRWVSASYGSESLPPHIPVSIRPDGTLFYVTINQTSILTLSHLDGSLIKSYTGSPGVMISQPPILLGDQYMYIVGLAQESTAYIYPMKQ</sequence>
<evidence type="ECO:0000259" key="2">
    <source>
        <dbReference type="Pfam" id="PF13360"/>
    </source>
</evidence>
<dbReference type="GeneID" id="109581217"/>
<dbReference type="KEGG" id="aqu:109581217"/>
<keyword evidence="1" id="KW-0732">Signal</keyword>
<keyword evidence="4" id="KW-1185">Reference proteome</keyword>
<evidence type="ECO:0000313" key="3">
    <source>
        <dbReference type="EnsemblMetazoa" id="XP_019850678.1"/>
    </source>
</evidence>
<evidence type="ECO:0000256" key="1">
    <source>
        <dbReference type="SAM" id="SignalP"/>
    </source>
</evidence>
<reference evidence="4" key="1">
    <citation type="journal article" date="2010" name="Nature">
        <title>The Amphimedon queenslandica genome and the evolution of animal complexity.</title>
        <authorList>
            <person name="Srivastava M."/>
            <person name="Simakov O."/>
            <person name="Chapman J."/>
            <person name="Fahey B."/>
            <person name="Gauthier M.E."/>
            <person name="Mitros T."/>
            <person name="Richards G.S."/>
            <person name="Conaco C."/>
            <person name="Dacre M."/>
            <person name="Hellsten U."/>
            <person name="Larroux C."/>
            <person name="Putnam N.H."/>
            <person name="Stanke M."/>
            <person name="Adamska M."/>
            <person name="Darling A."/>
            <person name="Degnan S.M."/>
            <person name="Oakley T.H."/>
            <person name="Plachetzki D.C."/>
            <person name="Zhai Y."/>
            <person name="Adamski M."/>
            <person name="Calcino A."/>
            <person name="Cummins S.F."/>
            <person name="Goodstein D.M."/>
            <person name="Harris C."/>
            <person name="Jackson D.J."/>
            <person name="Leys S.P."/>
            <person name="Shu S."/>
            <person name="Woodcroft B.J."/>
            <person name="Vervoort M."/>
            <person name="Kosik K.S."/>
            <person name="Manning G."/>
            <person name="Degnan B.M."/>
            <person name="Rokhsar D.S."/>
        </authorList>
    </citation>
    <scope>NUCLEOTIDE SEQUENCE [LARGE SCALE GENOMIC DNA]</scope>
</reference>